<keyword evidence="12" id="KW-0902">Two-component regulatory system</keyword>
<evidence type="ECO:0000256" key="7">
    <source>
        <dbReference type="ARBA" id="ARBA00022692"/>
    </source>
</evidence>
<evidence type="ECO:0000259" key="16">
    <source>
        <dbReference type="PROSITE" id="PS50885"/>
    </source>
</evidence>
<dbReference type="Pfam" id="PF06580">
    <property type="entry name" value="His_kinase"/>
    <property type="match status" value="1"/>
</dbReference>
<dbReference type="EC" id="2.7.13.3" evidence="3"/>
<evidence type="ECO:0000256" key="6">
    <source>
        <dbReference type="ARBA" id="ARBA00022679"/>
    </source>
</evidence>
<sequence>MFKNNIRNKLIVLLLLITIIPFGTSIIVTYLYTKESLRDQSIQENVNLLYQGKINMESYLRDLNHFTFSFYSNPEFMNYLRRDQIGDYVSRGVVHNVMHSLLYSEESVYRASMSIVKHQEMLTVSKRSAIFYSELVDLKQIRSYKRASENPANLYIEPLNEFNRFTIHRAFRDVPSDRILAYVSLEVRPNKINELSRFLYHGESEEFYILNQDGQFIYQSDIGFNGQEELGWKDRLLESEEESGTIAWTDQAFDGVMVYDTVSEAAGSWILVKRIPNTTLYESAYSVVMINIFFGVVGLALVVLATFFVSFRITSPLRVLVQNIKQVEKGNMKVQFRSLGNDEIGLLGDRFKSMIEKINQLINREYKLELENKTNQLKVLHSQVNPHFLYNTLQSIGTMALKSKVPEIYSSLTDLSQIMRYSMNMEEDIVPLVKEVNYTKAYMLLQKQRFGDQLEFVIDIDEAALDIHVPKMILQPIIENYFKHGFDSRDGIGKVNLTCKRSDRCLLVTIHDNGPGVSVERLQQIDQHLKADRHLGDYGSNIGLRNVYARLNLYYAGKALFKLENHTNGGLLVTMELPLEMEGEIHESDYRG</sequence>
<dbReference type="AlphaFoldDB" id="A0A940WY14"/>
<dbReference type="EMBL" id="JAGKSQ010000001">
    <property type="protein sequence ID" value="MBP3950019.1"/>
    <property type="molecule type" value="Genomic_DNA"/>
</dbReference>
<evidence type="ECO:0000256" key="9">
    <source>
        <dbReference type="ARBA" id="ARBA00022777"/>
    </source>
</evidence>
<keyword evidence="7 14" id="KW-0812">Transmembrane</keyword>
<evidence type="ECO:0000313" key="17">
    <source>
        <dbReference type="EMBL" id="MBP3950019.1"/>
    </source>
</evidence>
<keyword evidence="4" id="KW-1003">Cell membrane</keyword>
<evidence type="ECO:0000256" key="13">
    <source>
        <dbReference type="ARBA" id="ARBA00023136"/>
    </source>
</evidence>
<keyword evidence="10" id="KW-0067">ATP-binding</keyword>
<gene>
    <name evidence="17" type="ORF">J7W16_02660</name>
</gene>
<dbReference type="Gene3D" id="3.30.565.10">
    <property type="entry name" value="Histidine kinase-like ATPase, C-terminal domain"/>
    <property type="match status" value="1"/>
</dbReference>
<name>A0A940WY14_9BACI</name>
<dbReference type="SUPFAM" id="SSF158472">
    <property type="entry name" value="HAMP domain-like"/>
    <property type="match status" value="1"/>
</dbReference>
<evidence type="ECO:0000256" key="12">
    <source>
        <dbReference type="ARBA" id="ARBA00023012"/>
    </source>
</evidence>
<evidence type="ECO:0000256" key="8">
    <source>
        <dbReference type="ARBA" id="ARBA00022741"/>
    </source>
</evidence>
<feature type="domain" description="Histidine kinase" evidence="15">
    <location>
        <begin position="361"/>
        <end position="581"/>
    </location>
</feature>
<evidence type="ECO:0000256" key="3">
    <source>
        <dbReference type="ARBA" id="ARBA00012438"/>
    </source>
</evidence>
<dbReference type="InterPro" id="IPR010559">
    <property type="entry name" value="Sig_transdc_His_kin_internal"/>
</dbReference>
<dbReference type="GO" id="GO:0000155">
    <property type="term" value="F:phosphorelay sensor kinase activity"/>
    <property type="evidence" value="ECO:0007669"/>
    <property type="project" value="InterPro"/>
</dbReference>
<dbReference type="PANTHER" id="PTHR34220">
    <property type="entry name" value="SENSOR HISTIDINE KINASE YPDA"/>
    <property type="match status" value="1"/>
</dbReference>
<keyword evidence="18" id="KW-1185">Reference proteome</keyword>
<dbReference type="InterPro" id="IPR036890">
    <property type="entry name" value="HATPase_C_sf"/>
</dbReference>
<dbReference type="SMART" id="SM00304">
    <property type="entry name" value="HAMP"/>
    <property type="match status" value="1"/>
</dbReference>
<organism evidence="17 18">
    <name type="scientific">Halalkalibacter suaedae</name>
    <dbReference type="NCBI Taxonomy" id="2822140"/>
    <lineage>
        <taxon>Bacteria</taxon>
        <taxon>Bacillati</taxon>
        <taxon>Bacillota</taxon>
        <taxon>Bacilli</taxon>
        <taxon>Bacillales</taxon>
        <taxon>Bacillaceae</taxon>
        <taxon>Halalkalibacter</taxon>
    </lineage>
</organism>
<dbReference type="GO" id="GO:0005524">
    <property type="term" value="F:ATP binding"/>
    <property type="evidence" value="ECO:0007669"/>
    <property type="project" value="UniProtKB-KW"/>
</dbReference>
<dbReference type="Pfam" id="PF02518">
    <property type="entry name" value="HATPase_c"/>
    <property type="match status" value="1"/>
</dbReference>
<feature type="transmembrane region" description="Helical" evidence="14">
    <location>
        <begin position="284"/>
        <end position="309"/>
    </location>
</feature>
<keyword evidence="13 14" id="KW-0472">Membrane</keyword>
<dbReference type="InterPro" id="IPR003594">
    <property type="entry name" value="HATPase_dom"/>
</dbReference>
<comment type="caution">
    <text evidence="17">The sequence shown here is derived from an EMBL/GenBank/DDBJ whole genome shotgun (WGS) entry which is preliminary data.</text>
</comment>
<evidence type="ECO:0000313" key="18">
    <source>
        <dbReference type="Proteomes" id="UP000678228"/>
    </source>
</evidence>
<dbReference type="InterPro" id="IPR005467">
    <property type="entry name" value="His_kinase_dom"/>
</dbReference>
<dbReference type="Gene3D" id="6.10.340.10">
    <property type="match status" value="1"/>
</dbReference>
<feature type="domain" description="HAMP" evidence="16">
    <location>
        <begin position="311"/>
        <end position="363"/>
    </location>
</feature>
<evidence type="ECO:0000256" key="11">
    <source>
        <dbReference type="ARBA" id="ARBA00022989"/>
    </source>
</evidence>
<proteinExistence type="predicted"/>
<evidence type="ECO:0000256" key="5">
    <source>
        <dbReference type="ARBA" id="ARBA00022553"/>
    </source>
</evidence>
<evidence type="ECO:0000256" key="4">
    <source>
        <dbReference type="ARBA" id="ARBA00022475"/>
    </source>
</evidence>
<dbReference type="CDD" id="cd06225">
    <property type="entry name" value="HAMP"/>
    <property type="match status" value="1"/>
</dbReference>
<evidence type="ECO:0000259" key="15">
    <source>
        <dbReference type="PROSITE" id="PS50109"/>
    </source>
</evidence>
<comment type="catalytic activity">
    <reaction evidence="1">
        <text>ATP + protein L-histidine = ADP + protein N-phospho-L-histidine.</text>
        <dbReference type="EC" id="2.7.13.3"/>
    </reaction>
</comment>
<dbReference type="InterPro" id="IPR003660">
    <property type="entry name" value="HAMP_dom"/>
</dbReference>
<accession>A0A940WY14</accession>
<comment type="subcellular location">
    <subcellularLocation>
        <location evidence="2">Cell membrane</location>
        <topology evidence="2">Multi-pass membrane protein</topology>
    </subcellularLocation>
</comment>
<keyword evidence="9 17" id="KW-0418">Kinase</keyword>
<evidence type="ECO:0000256" key="14">
    <source>
        <dbReference type="SAM" id="Phobius"/>
    </source>
</evidence>
<keyword evidence="6" id="KW-0808">Transferase</keyword>
<protein>
    <recommendedName>
        <fullName evidence="3">histidine kinase</fullName>
        <ecNumber evidence="3">2.7.13.3</ecNumber>
    </recommendedName>
</protein>
<evidence type="ECO:0000256" key="1">
    <source>
        <dbReference type="ARBA" id="ARBA00000085"/>
    </source>
</evidence>
<dbReference type="Pfam" id="PF00672">
    <property type="entry name" value="HAMP"/>
    <property type="match status" value="1"/>
</dbReference>
<evidence type="ECO:0000256" key="2">
    <source>
        <dbReference type="ARBA" id="ARBA00004651"/>
    </source>
</evidence>
<keyword evidence="11 14" id="KW-1133">Transmembrane helix</keyword>
<evidence type="ECO:0000256" key="10">
    <source>
        <dbReference type="ARBA" id="ARBA00022840"/>
    </source>
</evidence>
<keyword evidence="8" id="KW-0547">Nucleotide-binding</keyword>
<dbReference type="PROSITE" id="PS50109">
    <property type="entry name" value="HIS_KIN"/>
    <property type="match status" value="1"/>
</dbReference>
<dbReference type="GO" id="GO:0005886">
    <property type="term" value="C:plasma membrane"/>
    <property type="evidence" value="ECO:0007669"/>
    <property type="project" value="UniProtKB-SubCell"/>
</dbReference>
<dbReference type="InterPro" id="IPR050640">
    <property type="entry name" value="Bact_2-comp_sensor_kinase"/>
</dbReference>
<feature type="transmembrane region" description="Helical" evidence="14">
    <location>
        <begin position="12"/>
        <end position="32"/>
    </location>
</feature>
<dbReference type="SUPFAM" id="SSF55874">
    <property type="entry name" value="ATPase domain of HSP90 chaperone/DNA topoisomerase II/histidine kinase"/>
    <property type="match status" value="1"/>
</dbReference>
<dbReference type="Proteomes" id="UP000678228">
    <property type="component" value="Unassembled WGS sequence"/>
</dbReference>
<dbReference type="PANTHER" id="PTHR34220:SF11">
    <property type="entry name" value="SENSOR PROTEIN KINASE HPTS"/>
    <property type="match status" value="1"/>
</dbReference>
<keyword evidence="5" id="KW-0597">Phosphoprotein</keyword>
<dbReference type="PROSITE" id="PS50885">
    <property type="entry name" value="HAMP"/>
    <property type="match status" value="1"/>
</dbReference>
<reference evidence="17" key="1">
    <citation type="submission" date="2021-03" db="EMBL/GenBank/DDBJ databases">
        <title>Bacillus suaedae sp. nov., isolated from Suaeda aralocaspica.</title>
        <authorList>
            <person name="Lei R.F.R."/>
        </authorList>
    </citation>
    <scope>NUCLEOTIDE SEQUENCE</scope>
    <source>
        <strain evidence="17">YZJH907-2</strain>
    </source>
</reference>